<evidence type="ECO:0000256" key="1">
    <source>
        <dbReference type="ARBA" id="ARBA00023015"/>
    </source>
</evidence>
<dbReference type="Gene3D" id="1.10.10.60">
    <property type="entry name" value="Homeodomain-like"/>
    <property type="match status" value="1"/>
</dbReference>
<dbReference type="PANTHER" id="PTHR46796">
    <property type="entry name" value="HTH-TYPE TRANSCRIPTIONAL ACTIVATOR RHAS-RELATED"/>
    <property type="match status" value="1"/>
</dbReference>
<evidence type="ECO:0000256" key="3">
    <source>
        <dbReference type="ARBA" id="ARBA00023163"/>
    </source>
</evidence>
<dbReference type="RefSeq" id="WP_382774473.1">
    <property type="nucleotide sequence ID" value="NZ_JBHXKZ010000015.1"/>
</dbReference>
<proteinExistence type="predicted"/>
<dbReference type="InterPro" id="IPR018060">
    <property type="entry name" value="HTH_AraC"/>
</dbReference>
<organism evidence="6 7">
    <name type="scientific">Streptomyces rubiginosohelvolus</name>
    <dbReference type="NCBI Taxonomy" id="67362"/>
    <lineage>
        <taxon>Bacteria</taxon>
        <taxon>Bacillati</taxon>
        <taxon>Actinomycetota</taxon>
        <taxon>Actinomycetes</taxon>
        <taxon>Kitasatosporales</taxon>
        <taxon>Streptomycetaceae</taxon>
        <taxon>Streptomyces</taxon>
    </lineage>
</organism>
<evidence type="ECO:0000256" key="4">
    <source>
        <dbReference type="SAM" id="MobiDB-lite"/>
    </source>
</evidence>
<keyword evidence="1" id="KW-0805">Transcription regulation</keyword>
<evidence type="ECO:0000259" key="5">
    <source>
        <dbReference type="PROSITE" id="PS01124"/>
    </source>
</evidence>
<protein>
    <submittedName>
        <fullName evidence="6">Helix-turn-helix domain-containing protein</fullName>
    </submittedName>
</protein>
<feature type="region of interest" description="Disordered" evidence="4">
    <location>
        <begin position="1"/>
        <end position="21"/>
    </location>
</feature>
<feature type="domain" description="HTH araC/xylS-type" evidence="5">
    <location>
        <begin position="174"/>
        <end position="273"/>
    </location>
</feature>
<gene>
    <name evidence="6" type="ORF">ACFWOQ_19090</name>
</gene>
<dbReference type="EMBL" id="JBHXKZ010000015">
    <property type="protein sequence ID" value="MFD4824678.1"/>
    <property type="molecule type" value="Genomic_DNA"/>
</dbReference>
<dbReference type="Proteomes" id="UP001598352">
    <property type="component" value="Unassembled WGS sequence"/>
</dbReference>
<dbReference type="InterPro" id="IPR050204">
    <property type="entry name" value="AraC_XylS_family_regulators"/>
</dbReference>
<accession>A0ABW6F351</accession>
<keyword evidence="7" id="KW-1185">Reference proteome</keyword>
<reference evidence="6 7" key="1">
    <citation type="submission" date="2024-09" db="EMBL/GenBank/DDBJ databases">
        <title>The Natural Products Discovery Center: Release of the First 8490 Sequenced Strains for Exploring Actinobacteria Biosynthetic Diversity.</title>
        <authorList>
            <person name="Kalkreuter E."/>
            <person name="Kautsar S.A."/>
            <person name="Yang D."/>
            <person name="Bader C.D."/>
            <person name="Teijaro C.N."/>
            <person name="Fluegel L."/>
            <person name="Davis C.M."/>
            <person name="Simpson J.R."/>
            <person name="Lauterbach L."/>
            <person name="Steele A.D."/>
            <person name="Gui C."/>
            <person name="Meng S."/>
            <person name="Li G."/>
            <person name="Viehrig K."/>
            <person name="Ye F."/>
            <person name="Su P."/>
            <person name="Kiefer A.F."/>
            <person name="Nichols A."/>
            <person name="Cepeda A.J."/>
            <person name="Yan W."/>
            <person name="Fan B."/>
            <person name="Jiang Y."/>
            <person name="Adhikari A."/>
            <person name="Zheng C.-J."/>
            <person name="Schuster L."/>
            <person name="Cowan T.M."/>
            <person name="Smanski M.J."/>
            <person name="Chevrette M.G."/>
            <person name="De Carvalho L.P.S."/>
            <person name="Shen B."/>
        </authorList>
    </citation>
    <scope>NUCLEOTIDE SEQUENCE [LARGE SCALE GENOMIC DNA]</scope>
    <source>
        <strain evidence="6 7">NPDC058428</strain>
    </source>
</reference>
<sequence length="278" mass="29256">MRRHHVDAGDAGSPDRDAKNGWEVAGLLGGASLEGVRMAGFRDRAAAGLDMQVLPQPAVVVVISLGEAPMTVVGADGPRAMRSFIASLSPGPTRIRGEGVECVEVNLSPRAAHALLGVSPRELEGSVTGLDDLWGPQARRLGERLAEATTWQERLALTDTFLARRTAGARPMSPEVAAAWDTIVARRGRVRVSALAASFGWSRQRLWSRFTDQIGVTPKRAAVLVRFDHAARALCAGGNAGDTALACGYADQSHLHRDVLTLAGCTPGELAGRATSAG</sequence>
<name>A0ABW6F351_9ACTN</name>
<dbReference type="SMART" id="SM00342">
    <property type="entry name" value="HTH_ARAC"/>
    <property type="match status" value="1"/>
</dbReference>
<evidence type="ECO:0000256" key="2">
    <source>
        <dbReference type="ARBA" id="ARBA00023125"/>
    </source>
</evidence>
<evidence type="ECO:0000313" key="6">
    <source>
        <dbReference type="EMBL" id="MFD4824678.1"/>
    </source>
</evidence>
<keyword evidence="2" id="KW-0238">DNA-binding</keyword>
<comment type="caution">
    <text evidence="6">The sequence shown here is derived from an EMBL/GenBank/DDBJ whole genome shotgun (WGS) entry which is preliminary data.</text>
</comment>
<evidence type="ECO:0000313" key="7">
    <source>
        <dbReference type="Proteomes" id="UP001598352"/>
    </source>
</evidence>
<keyword evidence="3" id="KW-0804">Transcription</keyword>
<dbReference type="PROSITE" id="PS01124">
    <property type="entry name" value="HTH_ARAC_FAMILY_2"/>
    <property type="match status" value="1"/>
</dbReference>
<dbReference type="Pfam" id="PF12833">
    <property type="entry name" value="HTH_18"/>
    <property type="match status" value="1"/>
</dbReference>
<dbReference type="PANTHER" id="PTHR46796:SF15">
    <property type="entry name" value="BLL1074 PROTEIN"/>
    <property type="match status" value="1"/>
</dbReference>